<evidence type="ECO:0000256" key="7">
    <source>
        <dbReference type="ARBA" id="ARBA00023077"/>
    </source>
</evidence>
<keyword evidence="7 11" id="KW-0798">TonB box</keyword>
<dbReference type="InterPro" id="IPR011662">
    <property type="entry name" value="Secretin/TonB_short_N"/>
</dbReference>
<reference evidence="13 14" key="1">
    <citation type="submission" date="2020-10" db="EMBL/GenBank/DDBJ databases">
        <title>Phylogeny of dyella-like bacteria.</title>
        <authorList>
            <person name="Fu J."/>
        </authorList>
    </citation>
    <scope>NUCLEOTIDE SEQUENCE [LARGE SCALE GENOMIC DNA]</scope>
    <source>
        <strain evidence="13 14">DKC-1</strain>
    </source>
</reference>
<keyword evidence="2 10" id="KW-0813">Transport</keyword>
<dbReference type="Pfam" id="PF00593">
    <property type="entry name" value="TonB_dep_Rec_b-barrel"/>
    <property type="match status" value="1"/>
</dbReference>
<dbReference type="InterPro" id="IPR037066">
    <property type="entry name" value="Plug_dom_sf"/>
</dbReference>
<dbReference type="SUPFAM" id="SSF56935">
    <property type="entry name" value="Porins"/>
    <property type="match status" value="1"/>
</dbReference>
<proteinExistence type="inferred from homology"/>
<protein>
    <submittedName>
        <fullName evidence="13">TonB-dependent receptor</fullName>
    </submittedName>
</protein>
<dbReference type="Gene3D" id="2.40.170.20">
    <property type="entry name" value="TonB-dependent receptor, beta-barrel domain"/>
    <property type="match status" value="1"/>
</dbReference>
<evidence type="ECO:0000256" key="1">
    <source>
        <dbReference type="ARBA" id="ARBA00004571"/>
    </source>
</evidence>
<dbReference type="Proteomes" id="UP001620397">
    <property type="component" value="Unassembled WGS sequence"/>
</dbReference>
<accession>A0ABW8KEW5</accession>
<keyword evidence="4" id="KW-0406">Ion transport</keyword>
<dbReference type="RefSeq" id="WP_404537575.1">
    <property type="nucleotide sequence ID" value="NZ_JADIKL010000003.1"/>
</dbReference>
<keyword evidence="6" id="KW-0408">Iron</keyword>
<keyword evidence="9 10" id="KW-0998">Cell outer membrane</keyword>
<dbReference type="Pfam" id="PF07660">
    <property type="entry name" value="STN"/>
    <property type="match status" value="1"/>
</dbReference>
<evidence type="ECO:0000256" key="3">
    <source>
        <dbReference type="ARBA" id="ARBA00022452"/>
    </source>
</evidence>
<evidence type="ECO:0000256" key="5">
    <source>
        <dbReference type="ARBA" id="ARBA00022692"/>
    </source>
</evidence>
<dbReference type="Gene3D" id="2.170.130.10">
    <property type="entry name" value="TonB-dependent receptor, plug domain"/>
    <property type="match status" value="1"/>
</dbReference>
<sequence>MAYAPALVAGLRTRGLAGIYTPEEALERLLRGTGLRWRDLGGTSFVLIPKQQETMPISLRPPPKIVATLATVAVSGTLIDNASVQTATPVLTITAAQIQARGFSSVAEVLRNMVFATGPVQGPQTAGSFTQGAQPISLFGLSPQFTLVLVDGKPLARFGRPYNGSTLAASVANLPLSIVDHIDVMAGGGSTIYGSQAIGGVVNIVTRAQSHGGSVEVQAGHYPAGGGANQRVTFTWGHTQGHWQTVGAMEFTNADPIWGYQRPLTDGTGPQQRMPPVQAGIQDYGTLAGFNGYPQGYLDPPAGCDNLLFAGSNTLVGNNAGTHYCGSPRGDAWRTYSNQERGYDGLLKLRYRANDQLQLYMDAMWNWQQQRWYPGPTYWTPASLPGGAIEDAASGQILYPERVFAPEEVPGGAYGQMARQRDVLYQADVGANGNFGDSGWTWDLYYLRSGDRTLVEEPLLVTPRVNRFFDALLGATGTTDPATGLPLYRGDYASFFSAVTPAQYAGFAQYANEASDTRLDTTRLTVGNAAWFSLPGGDAGFASLVEAGGESWHEPLNPLFSEQLAFQHTASGGGGQRQHAAAAFELNLPLLKPLTVDLSGRYDRYTGPARASHRYTYRAGIEYRPFDVLLLRANYATAFKAPDLSALFLSPSGYYATVTDYYLCALAGASECSAYAYPVRGVTLANPSLKPTDARTWSLGAVWSPTDRLNLSVDYLDIAIRNEEVAQNVDLLSYDEARCLLGQLDPSSARCRALTDPVDGQVHRPMPGGPIDSVVTTYVNLSSETVHSIFAALRYRFAPTRFGSLRLEMDYNNQFRHDFRYSADLPQEPVAGPHDVLTGALDWTAPGGAWSSTLYGRRYGASPNQATALYGTGSPGATQLHPWVTFNWTLSYAPTRRLSFMLTADNLANKMPPRDSTFGDYPYFDVENYDIYGRQIMMQARLVFDAH</sequence>
<evidence type="ECO:0000256" key="4">
    <source>
        <dbReference type="ARBA" id="ARBA00022496"/>
    </source>
</evidence>
<comment type="similarity">
    <text evidence="10 11">Belongs to the TonB-dependent receptor family.</text>
</comment>
<evidence type="ECO:0000256" key="9">
    <source>
        <dbReference type="ARBA" id="ARBA00023237"/>
    </source>
</evidence>
<dbReference type="EMBL" id="JADIKL010000003">
    <property type="protein sequence ID" value="MFK2930561.1"/>
    <property type="molecule type" value="Genomic_DNA"/>
</dbReference>
<dbReference type="PANTHER" id="PTHR47234">
    <property type="match status" value="1"/>
</dbReference>
<name>A0ABW8KEW5_9GAMM</name>
<evidence type="ECO:0000256" key="10">
    <source>
        <dbReference type="PROSITE-ProRule" id="PRU01360"/>
    </source>
</evidence>
<dbReference type="InterPro" id="IPR012910">
    <property type="entry name" value="Plug_dom"/>
</dbReference>
<evidence type="ECO:0000313" key="13">
    <source>
        <dbReference type="EMBL" id="MFK2930561.1"/>
    </source>
</evidence>
<keyword evidence="8 10" id="KW-0472">Membrane</keyword>
<keyword evidence="3 10" id="KW-1134">Transmembrane beta strand</keyword>
<keyword evidence="5 10" id="KW-0812">Transmembrane</keyword>
<dbReference type="Pfam" id="PF07715">
    <property type="entry name" value="Plug"/>
    <property type="match status" value="1"/>
</dbReference>
<comment type="subcellular location">
    <subcellularLocation>
        <location evidence="1 10">Cell outer membrane</location>
        <topology evidence="1 10">Multi-pass membrane protein</topology>
    </subcellularLocation>
</comment>
<dbReference type="Gene3D" id="3.55.50.30">
    <property type="match status" value="1"/>
</dbReference>
<dbReference type="PROSITE" id="PS52016">
    <property type="entry name" value="TONB_DEPENDENT_REC_3"/>
    <property type="match status" value="1"/>
</dbReference>
<comment type="caution">
    <text evidence="13">The sequence shown here is derived from an EMBL/GenBank/DDBJ whole genome shotgun (WGS) entry which is preliminary data.</text>
</comment>
<dbReference type="SMART" id="SM00965">
    <property type="entry name" value="STN"/>
    <property type="match status" value="1"/>
</dbReference>
<keyword evidence="14" id="KW-1185">Reference proteome</keyword>
<evidence type="ECO:0000256" key="8">
    <source>
        <dbReference type="ARBA" id="ARBA00023136"/>
    </source>
</evidence>
<organism evidence="13 14">
    <name type="scientific">Dyella agri</name>
    <dbReference type="NCBI Taxonomy" id="1926869"/>
    <lineage>
        <taxon>Bacteria</taxon>
        <taxon>Pseudomonadati</taxon>
        <taxon>Pseudomonadota</taxon>
        <taxon>Gammaproteobacteria</taxon>
        <taxon>Lysobacterales</taxon>
        <taxon>Rhodanobacteraceae</taxon>
        <taxon>Dyella</taxon>
    </lineage>
</organism>
<keyword evidence="4" id="KW-0410">Iron transport</keyword>
<evidence type="ECO:0000259" key="12">
    <source>
        <dbReference type="SMART" id="SM00965"/>
    </source>
</evidence>
<feature type="domain" description="Secretin/TonB short N-terminal" evidence="12">
    <location>
        <begin position="1"/>
        <end position="50"/>
    </location>
</feature>
<dbReference type="InterPro" id="IPR000531">
    <property type="entry name" value="Beta-barrel_TonB"/>
</dbReference>
<gene>
    <name evidence="13" type="ORF">ISP14_07130</name>
</gene>
<dbReference type="PANTHER" id="PTHR47234:SF1">
    <property type="entry name" value="TONB-DEPENDENT RECEPTOR"/>
    <property type="match status" value="1"/>
</dbReference>
<dbReference type="InterPro" id="IPR039426">
    <property type="entry name" value="TonB-dep_rcpt-like"/>
</dbReference>
<evidence type="ECO:0000256" key="6">
    <source>
        <dbReference type="ARBA" id="ARBA00023004"/>
    </source>
</evidence>
<evidence type="ECO:0000256" key="11">
    <source>
        <dbReference type="RuleBase" id="RU003357"/>
    </source>
</evidence>
<evidence type="ECO:0000313" key="14">
    <source>
        <dbReference type="Proteomes" id="UP001620397"/>
    </source>
</evidence>
<dbReference type="InterPro" id="IPR036942">
    <property type="entry name" value="Beta-barrel_TonB_sf"/>
</dbReference>
<evidence type="ECO:0000256" key="2">
    <source>
        <dbReference type="ARBA" id="ARBA00022448"/>
    </source>
</evidence>
<keyword evidence="13" id="KW-0675">Receptor</keyword>